<dbReference type="PANTHER" id="PTHR33969:SF2">
    <property type="entry name" value="SEGREGATION AND CONDENSATION PROTEIN A"/>
    <property type="match status" value="1"/>
</dbReference>
<proteinExistence type="inferred from homology"/>
<dbReference type="InterPro" id="IPR003768">
    <property type="entry name" value="ScpA"/>
</dbReference>
<organism evidence="3 4">
    <name type="scientific">Candidatus Sulfomarinibacter kjeldsenii</name>
    <dbReference type="NCBI Taxonomy" id="2885994"/>
    <lineage>
        <taxon>Bacteria</taxon>
        <taxon>Pseudomonadati</taxon>
        <taxon>Acidobacteriota</taxon>
        <taxon>Thermoanaerobaculia</taxon>
        <taxon>Thermoanaerobaculales</taxon>
        <taxon>Candidatus Sulfomarinibacteraceae</taxon>
        <taxon>Candidatus Sulfomarinibacter</taxon>
    </lineage>
</organism>
<evidence type="ECO:0000313" key="3">
    <source>
        <dbReference type="EMBL" id="MBD3870664.1"/>
    </source>
</evidence>
<dbReference type="HAMAP" id="MF_01805">
    <property type="entry name" value="ScpA"/>
    <property type="match status" value="1"/>
</dbReference>
<keyword evidence="2" id="KW-0132">Cell division</keyword>
<dbReference type="Gene3D" id="6.10.250.2410">
    <property type="match status" value="1"/>
</dbReference>
<keyword evidence="2" id="KW-0963">Cytoplasm</keyword>
<dbReference type="GO" id="GO:0005737">
    <property type="term" value="C:cytoplasm"/>
    <property type="evidence" value="ECO:0007669"/>
    <property type="project" value="UniProtKB-SubCell"/>
</dbReference>
<dbReference type="GO" id="GO:0006260">
    <property type="term" value="P:DNA replication"/>
    <property type="evidence" value="ECO:0007669"/>
    <property type="project" value="UniProtKB-UniRule"/>
</dbReference>
<comment type="caution">
    <text evidence="3">The sequence shown here is derived from an EMBL/GenBank/DDBJ whole genome shotgun (WGS) entry which is preliminary data.</text>
</comment>
<gene>
    <name evidence="2" type="primary">scpA</name>
    <name evidence="3" type="ORF">IFJ97_04820</name>
</gene>
<evidence type="ECO:0000256" key="1">
    <source>
        <dbReference type="ARBA" id="ARBA00044777"/>
    </source>
</evidence>
<comment type="function">
    <text evidence="2">Participates in chromosomal partition during cell division. May act via the formation of a condensin-like complex containing Smc and ScpB that pull DNA away from mid-cell into both cell halves.</text>
</comment>
<protein>
    <recommendedName>
        <fullName evidence="1 2">Segregation and condensation protein A</fullName>
    </recommendedName>
</protein>
<evidence type="ECO:0000313" key="4">
    <source>
        <dbReference type="Proteomes" id="UP000598633"/>
    </source>
</evidence>
<dbReference type="PANTHER" id="PTHR33969">
    <property type="entry name" value="SEGREGATION AND CONDENSATION PROTEIN A"/>
    <property type="match status" value="1"/>
</dbReference>
<comment type="subcellular location">
    <subcellularLocation>
        <location evidence="2">Cytoplasm</location>
    </subcellularLocation>
    <text evidence="2">Associated with two foci at the outer edges of the nucleoid region in young cells, and at four foci within both cell halves in older cells.</text>
</comment>
<comment type="similarity">
    <text evidence="2">Belongs to the ScpA family.</text>
</comment>
<name>A0A8J7CGC7_9BACT</name>
<dbReference type="EMBL" id="JACXWA010000079">
    <property type="protein sequence ID" value="MBD3870664.1"/>
    <property type="molecule type" value="Genomic_DNA"/>
</dbReference>
<dbReference type="Pfam" id="PF02616">
    <property type="entry name" value="SMC_ScpA"/>
    <property type="match status" value="1"/>
</dbReference>
<comment type="subunit">
    <text evidence="2">Component of a cohesin-like complex composed of ScpA, ScpB and the Smc homodimer, in which ScpA and ScpB bind to the head domain of Smc. The presence of the three proteins is required for the association of the complex with DNA.</text>
</comment>
<keyword evidence="2" id="KW-0159">Chromosome partition</keyword>
<reference evidence="3 4" key="1">
    <citation type="submission" date="2020-08" db="EMBL/GenBank/DDBJ databases">
        <title>Acidobacteriota in marine sediments use diverse sulfur dissimilation pathways.</title>
        <authorList>
            <person name="Wasmund K."/>
        </authorList>
    </citation>
    <scope>NUCLEOTIDE SEQUENCE [LARGE SCALE GENOMIC DNA]</scope>
    <source>
        <strain evidence="3">MAG AM3-A</strain>
    </source>
</reference>
<sequence>MMTTVEPESNVPPVELTVFSGPLDLLLHLIRKNEVSIYDIPIVSICDQYHTHLRAMRELDLDVAGDFLWMASWLLHLKSKMLLPSVVESEEDPRDELVERLLAYRRVKELASYLHDSDIVRRCLWAPDVETSISSLAEPELDWEDVDLRLLAQTYLEVMQRFEASHPPPIEVLPLRYKVEEKMSDIYQRVNMDGLVPLLRDLNSRSDPEEVVAVVVAVLELVRLRGVFAEQRKAFAEIYLRPGDRQLSNRELLHHGENSG</sequence>
<keyword evidence="2" id="KW-0131">Cell cycle</keyword>
<dbReference type="GO" id="GO:0007059">
    <property type="term" value="P:chromosome segregation"/>
    <property type="evidence" value="ECO:0007669"/>
    <property type="project" value="UniProtKB-UniRule"/>
</dbReference>
<dbReference type="AlphaFoldDB" id="A0A8J7CGC7"/>
<evidence type="ECO:0000256" key="2">
    <source>
        <dbReference type="HAMAP-Rule" id="MF_01805"/>
    </source>
</evidence>
<dbReference type="Proteomes" id="UP000598633">
    <property type="component" value="Unassembled WGS sequence"/>
</dbReference>
<accession>A0A8J7CGC7</accession>
<dbReference type="GO" id="GO:0051301">
    <property type="term" value="P:cell division"/>
    <property type="evidence" value="ECO:0007669"/>
    <property type="project" value="UniProtKB-KW"/>
</dbReference>